<gene>
    <name evidence="1" type="ORF">S01H1_28810</name>
</gene>
<comment type="caution">
    <text evidence="1">The sequence shown here is derived from an EMBL/GenBank/DDBJ whole genome shotgun (WGS) entry which is preliminary data.</text>
</comment>
<dbReference type="AlphaFoldDB" id="X0SZ00"/>
<accession>X0SZ00</accession>
<proteinExistence type="predicted"/>
<protein>
    <submittedName>
        <fullName evidence="1">Uncharacterized protein</fullName>
    </submittedName>
</protein>
<evidence type="ECO:0000313" key="1">
    <source>
        <dbReference type="EMBL" id="GAF86433.1"/>
    </source>
</evidence>
<organism evidence="1">
    <name type="scientific">marine sediment metagenome</name>
    <dbReference type="NCBI Taxonomy" id="412755"/>
    <lineage>
        <taxon>unclassified sequences</taxon>
        <taxon>metagenomes</taxon>
        <taxon>ecological metagenomes</taxon>
    </lineage>
</organism>
<sequence length="181" mass="20001">MPQKGTYTALQKLKPINVDWEKAAKSGNEREDLLYKRKVAEEKLKKEAKDKIDYDVQADVITGIDSLDKGLTIGIQAASTMQHEDFKVARDDPNFADSSDYKIRTKNLNNYSKSVKAMSDGISELASVVISKSNDDTLSAWDNELLETMNGAYVSEAVVFGVNNDGSVKTTIARTDEALKT</sequence>
<name>X0SZ00_9ZZZZ</name>
<reference evidence="1" key="1">
    <citation type="journal article" date="2014" name="Front. Microbiol.">
        <title>High frequency of phylogenetically diverse reductive dehalogenase-homologous genes in deep subseafloor sedimentary metagenomes.</title>
        <authorList>
            <person name="Kawai M."/>
            <person name="Futagami T."/>
            <person name="Toyoda A."/>
            <person name="Takaki Y."/>
            <person name="Nishi S."/>
            <person name="Hori S."/>
            <person name="Arai W."/>
            <person name="Tsubouchi T."/>
            <person name="Morono Y."/>
            <person name="Uchiyama I."/>
            <person name="Ito T."/>
            <person name="Fujiyama A."/>
            <person name="Inagaki F."/>
            <person name="Takami H."/>
        </authorList>
    </citation>
    <scope>NUCLEOTIDE SEQUENCE</scope>
    <source>
        <strain evidence="1">Expedition CK06-06</strain>
    </source>
</reference>
<feature type="non-terminal residue" evidence="1">
    <location>
        <position position="181"/>
    </location>
</feature>
<dbReference type="EMBL" id="BARS01017628">
    <property type="protein sequence ID" value="GAF86433.1"/>
    <property type="molecule type" value="Genomic_DNA"/>
</dbReference>